<dbReference type="Proteomes" id="UP000799750">
    <property type="component" value="Unassembled WGS sequence"/>
</dbReference>
<protein>
    <submittedName>
        <fullName evidence="2">Uncharacterized protein</fullName>
    </submittedName>
</protein>
<evidence type="ECO:0000313" key="2">
    <source>
        <dbReference type="EMBL" id="KAF2499073.1"/>
    </source>
</evidence>
<feature type="compositionally biased region" description="Basic and acidic residues" evidence="1">
    <location>
        <begin position="1"/>
        <end position="21"/>
    </location>
</feature>
<gene>
    <name evidence="2" type="ORF">BU16DRAFT_557406</name>
</gene>
<reference evidence="2" key="1">
    <citation type="journal article" date="2020" name="Stud. Mycol.">
        <title>101 Dothideomycetes genomes: a test case for predicting lifestyles and emergence of pathogens.</title>
        <authorList>
            <person name="Haridas S."/>
            <person name="Albert R."/>
            <person name="Binder M."/>
            <person name="Bloem J."/>
            <person name="Labutti K."/>
            <person name="Salamov A."/>
            <person name="Andreopoulos B."/>
            <person name="Baker S."/>
            <person name="Barry K."/>
            <person name="Bills G."/>
            <person name="Bluhm B."/>
            <person name="Cannon C."/>
            <person name="Castanera R."/>
            <person name="Culley D."/>
            <person name="Daum C."/>
            <person name="Ezra D."/>
            <person name="Gonzalez J."/>
            <person name="Henrissat B."/>
            <person name="Kuo A."/>
            <person name="Liang C."/>
            <person name="Lipzen A."/>
            <person name="Lutzoni F."/>
            <person name="Magnuson J."/>
            <person name="Mondo S."/>
            <person name="Nolan M."/>
            <person name="Ohm R."/>
            <person name="Pangilinan J."/>
            <person name="Park H.-J."/>
            <person name="Ramirez L."/>
            <person name="Alfaro M."/>
            <person name="Sun H."/>
            <person name="Tritt A."/>
            <person name="Yoshinaga Y."/>
            <person name="Zwiers L.-H."/>
            <person name="Turgeon B."/>
            <person name="Goodwin S."/>
            <person name="Spatafora J."/>
            <person name="Crous P."/>
            <person name="Grigoriev I."/>
        </authorList>
    </citation>
    <scope>NUCLEOTIDE SEQUENCE</scope>
    <source>
        <strain evidence="2">CBS 269.34</strain>
    </source>
</reference>
<proteinExistence type="predicted"/>
<name>A0A6A6R5Q1_9PEZI</name>
<evidence type="ECO:0000313" key="3">
    <source>
        <dbReference type="Proteomes" id="UP000799750"/>
    </source>
</evidence>
<sequence>MSLPEPRDESVDGGDGRRDWRVGAGTRATRQLQRPREKTTEGRAQGEHLLRSAKPMADLRPEKNLRTDDTGGGEEVAVDSVQKHGRDGQTRQQIHAQGAVTGPTCRSDTNREHYYLHVEMRQTAQSVGKRQRDPLTSTCGEYGQWAWAS</sequence>
<feature type="compositionally biased region" description="Basic and acidic residues" evidence="1">
    <location>
        <begin position="34"/>
        <end position="50"/>
    </location>
</feature>
<organism evidence="2 3">
    <name type="scientific">Lophium mytilinum</name>
    <dbReference type="NCBI Taxonomy" id="390894"/>
    <lineage>
        <taxon>Eukaryota</taxon>
        <taxon>Fungi</taxon>
        <taxon>Dikarya</taxon>
        <taxon>Ascomycota</taxon>
        <taxon>Pezizomycotina</taxon>
        <taxon>Dothideomycetes</taxon>
        <taxon>Pleosporomycetidae</taxon>
        <taxon>Mytilinidiales</taxon>
        <taxon>Mytilinidiaceae</taxon>
        <taxon>Lophium</taxon>
    </lineage>
</organism>
<evidence type="ECO:0000256" key="1">
    <source>
        <dbReference type="SAM" id="MobiDB-lite"/>
    </source>
</evidence>
<feature type="compositionally biased region" description="Basic and acidic residues" evidence="1">
    <location>
        <begin position="57"/>
        <end position="69"/>
    </location>
</feature>
<accession>A0A6A6R5Q1</accession>
<dbReference type="AlphaFoldDB" id="A0A6A6R5Q1"/>
<dbReference type="EMBL" id="MU004184">
    <property type="protein sequence ID" value="KAF2499073.1"/>
    <property type="molecule type" value="Genomic_DNA"/>
</dbReference>
<keyword evidence="3" id="KW-1185">Reference proteome</keyword>
<feature type="region of interest" description="Disordered" evidence="1">
    <location>
        <begin position="1"/>
        <end position="108"/>
    </location>
</feature>